<dbReference type="PANTHER" id="PTHR43490">
    <property type="entry name" value="(+)-NEOMENTHOL DEHYDROGENASE"/>
    <property type="match status" value="1"/>
</dbReference>
<dbReference type="Gene3D" id="3.40.50.1820">
    <property type="entry name" value="alpha/beta hydrolase"/>
    <property type="match status" value="1"/>
</dbReference>
<evidence type="ECO:0008006" key="6">
    <source>
        <dbReference type="Google" id="ProtNLM"/>
    </source>
</evidence>
<dbReference type="InterPro" id="IPR036291">
    <property type="entry name" value="NAD(P)-bd_dom_sf"/>
</dbReference>
<dbReference type="GO" id="GO:0016020">
    <property type="term" value="C:membrane"/>
    <property type="evidence" value="ECO:0007669"/>
    <property type="project" value="TreeGrafter"/>
</dbReference>
<dbReference type="InterPro" id="IPR029058">
    <property type="entry name" value="AB_hydrolase_fold"/>
</dbReference>
<keyword evidence="2" id="KW-0521">NADP</keyword>
<comment type="similarity">
    <text evidence="1">Belongs to the short-chain dehydrogenases/reductases (SDR) family.</text>
</comment>
<dbReference type="Gene3D" id="3.40.50.720">
    <property type="entry name" value="NAD(P)-binding Rossmann-like Domain"/>
    <property type="match status" value="1"/>
</dbReference>
<dbReference type="Proteomes" id="UP000679779">
    <property type="component" value="Unassembled WGS sequence"/>
</dbReference>
<dbReference type="InterPro" id="IPR017395">
    <property type="entry name" value="Chlorophyllase-like"/>
</dbReference>
<dbReference type="InterPro" id="IPR002347">
    <property type="entry name" value="SDR_fam"/>
</dbReference>
<proteinExistence type="inferred from homology"/>
<evidence type="ECO:0000256" key="3">
    <source>
        <dbReference type="ARBA" id="ARBA00023002"/>
    </source>
</evidence>
<evidence type="ECO:0000313" key="4">
    <source>
        <dbReference type="EMBL" id="GIO32901.1"/>
    </source>
</evidence>
<dbReference type="PANTHER" id="PTHR43490:SF99">
    <property type="entry name" value="SHORT-CHAIN DEHYDROGENASE_REDUCTASE"/>
    <property type="match status" value="1"/>
</dbReference>
<organism evidence="4 5">
    <name type="scientific">Paenibacillus albilobatus</name>
    <dbReference type="NCBI Taxonomy" id="2716884"/>
    <lineage>
        <taxon>Bacteria</taxon>
        <taxon>Bacillati</taxon>
        <taxon>Bacillota</taxon>
        <taxon>Bacilli</taxon>
        <taxon>Bacillales</taxon>
        <taxon>Paenibacillaceae</taxon>
        <taxon>Paenibacillus</taxon>
    </lineage>
</organism>
<evidence type="ECO:0000256" key="2">
    <source>
        <dbReference type="ARBA" id="ARBA00022857"/>
    </source>
</evidence>
<protein>
    <recommendedName>
        <fullName evidence="6">Chlorophyllase</fullName>
    </recommendedName>
</protein>
<comment type="caution">
    <text evidence="4">The sequence shown here is derived from an EMBL/GenBank/DDBJ whole genome shotgun (WGS) entry which is preliminary data.</text>
</comment>
<dbReference type="EMBL" id="BORQ01000005">
    <property type="protein sequence ID" value="GIO32901.1"/>
    <property type="molecule type" value="Genomic_DNA"/>
</dbReference>
<dbReference type="Pfam" id="PF07224">
    <property type="entry name" value="Chlorophyllase"/>
    <property type="match status" value="1"/>
</dbReference>
<evidence type="ECO:0000256" key="1">
    <source>
        <dbReference type="ARBA" id="ARBA00006484"/>
    </source>
</evidence>
<gene>
    <name evidence="4" type="ORF">J2TS6_40420</name>
</gene>
<dbReference type="SUPFAM" id="SSF51735">
    <property type="entry name" value="NAD(P)-binding Rossmann-fold domains"/>
    <property type="match status" value="1"/>
</dbReference>
<keyword evidence="3" id="KW-0560">Oxidoreductase</keyword>
<reference evidence="4" key="1">
    <citation type="submission" date="2021-03" db="EMBL/GenBank/DDBJ databases">
        <title>Antimicrobial resistance genes in bacteria isolated from Japanese honey, and their potential for conferring macrolide and lincosamide resistance in the American foulbrood pathogen Paenibacillus larvae.</title>
        <authorList>
            <person name="Okamoto M."/>
            <person name="Kumagai M."/>
            <person name="Kanamori H."/>
            <person name="Takamatsu D."/>
        </authorList>
    </citation>
    <scope>NUCLEOTIDE SEQUENCE</scope>
    <source>
        <strain evidence="4">J2TS6</strain>
    </source>
</reference>
<name>A0A919XHF8_9BACL</name>
<dbReference type="SUPFAM" id="SSF53474">
    <property type="entry name" value="alpha/beta-Hydrolases"/>
    <property type="match status" value="1"/>
</dbReference>
<evidence type="ECO:0000313" key="5">
    <source>
        <dbReference type="Proteomes" id="UP000679779"/>
    </source>
</evidence>
<sequence length="459" mass="49288">MFETDVFGVLAVTQAMLPLLRKAPAARIVNVSSEAGSLRLNADPANPHRPMFGAVYSPSKTALNAVTLAFAIELESTGIEVNAACPGFTGTDVNNFAGTRNVEQGAREPVRLALIRSERSDRHVFERGRPAPMVMQPLVIDPNPILSTKGTLIMEINVNTPTPIISVKPVVLPAPERGEDLQVRVSAPATGHDLPIIVFSHGFGSSMDGYAPLVDFWAAHGFVVIQPTHLDSRTLNLPPEDSRTPLIWRIRVDDLKRILDQLDRIEASVPGLSGRLDRSRIAAAGHSWGGQTVSTLLGARVLDADGKPGEDMSDPRIKAGVLLATTGKGDADLSPFAAEHFPFMNPSFADMNTPTLVVAGDQDQSRLSTRGPDWFADPYFLSPGSKSLLTLFGGEHSLGGIPGYNVTETTDENPERVALLQKVTWAYLRSALGIDDSSWAAARAALEESGNPLGRIESK</sequence>
<dbReference type="AlphaFoldDB" id="A0A919XHF8"/>
<dbReference type="PRINTS" id="PR00081">
    <property type="entry name" value="GDHRDH"/>
</dbReference>
<accession>A0A919XHF8</accession>
<dbReference type="GO" id="GO:0016491">
    <property type="term" value="F:oxidoreductase activity"/>
    <property type="evidence" value="ECO:0007669"/>
    <property type="project" value="UniProtKB-KW"/>
</dbReference>
<keyword evidence="5" id="KW-1185">Reference proteome</keyword>
<dbReference type="Pfam" id="PF00106">
    <property type="entry name" value="adh_short"/>
    <property type="match status" value="1"/>
</dbReference>